<organism evidence="3 4">
    <name type="scientific">Shimia abyssi</name>
    <dbReference type="NCBI Taxonomy" id="1662395"/>
    <lineage>
        <taxon>Bacteria</taxon>
        <taxon>Pseudomonadati</taxon>
        <taxon>Pseudomonadota</taxon>
        <taxon>Alphaproteobacteria</taxon>
        <taxon>Rhodobacterales</taxon>
        <taxon>Roseobacteraceae</taxon>
    </lineage>
</organism>
<feature type="transmembrane region" description="Helical" evidence="1">
    <location>
        <begin position="157"/>
        <end position="175"/>
    </location>
</feature>
<evidence type="ECO:0000313" key="4">
    <source>
        <dbReference type="Proteomes" id="UP000240418"/>
    </source>
</evidence>
<feature type="transmembrane region" description="Helical" evidence="1">
    <location>
        <begin position="280"/>
        <end position="299"/>
    </location>
</feature>
<dbReference type="OrthoDB" id="7340103at2"/>
<dbReference type="Proteomes" id="UP000240418">
    <property type="component" value="Unassembled WGS sequence"/>
</dbReference>
<evidence type="ECO:0000256" key="1">
    <source>
        <dbReference type="SAM" id="Phobius"/>
    </source>
</evidence>
<dbReference type="GO" id="GO:0016020">
    <property type="term" value="C:membrane"/>
    <property type="evidence" value="ECO:0007669"/>
    <property type="project" value="InterPro"/>
</dbReference>
<feature type="transmembrane region" description="Helical" evidence="1">
    <location>
        <begin position="75"/>
        <end position="96"/>
    </location>
</feature>
<gene>
    <name evidence="3" type="ORF">CLV88_103110</name>
</gene>
<dbReference type="AlphaFoldDB" id="A0A2P8FFL1"/>
<feature type="transmembrane region" description="Helical" evidence="1">
    <location>
        <begin position="128"/>
        <end position="145"/>
    </location>
</feature>
<feature type="transmembrane region" description="Helical" evidence="1">
    <location>
        <begin position="102"/>
        <end position="121"/>
    </location>
</feature>
<keyword evidence="1" id="KW-0812">Transmembrane</keyword>
<accession>A0A2P8FFL1</accession>
<feature type="transmembrane region" description="Helical" evidence="1">
    <location>
        <begin position="187"/>
        <end position="206"/>
    </location>
</feature>
<name>A0A2P8FFL1_9RHOB</name>
<evidence type="ECO:0000259" key="2">
    <source>
        <dbReference type="Pfam" id="PF00892"/>
    </source>
</evidence>
<sequence length="306" mass="32596">MHSAGQPTRRGLLFPSVGLFLGGAMWGAIWIPIRAIEHAGPQSAWPGFLLYVCTAVLLLPVLVRSWSQIRQNFWAVASCGLLTGMAFSFYATSLLLTDVVRAILLFYLTPIWGTILGVAVLSERLTLWRALALVAGLGGLLAVLWDGGGVPWPRNTGDWLALASGVAWAAGTLQLHRNPSISVGSQVVAFAWGSLVVTGGLIVVTGDALGAVPMRSELGAAFPLVLATSLYMVPMLFLTIWPARLLTPGRVGLLLMSEVIVAVGTAFWLSGEPFGMREAIGTVLILSSALIEVLGPVFGQRKRRVQ</sequence>
<dbReference type="Pfam" id="PF00892">
    <property type="entry name" value="EamA"/>
    <property type="match status" value="1"/>
</dbReference>
<protein>
    <submittedName>
        <fullName evidence="3">EamA domain-containing membrane protein RarD</fullName>
    </submittedName>
</protein>
<keyword evidence="1" id="KW-0472">Membrane</keyword>
<dbReference type="InterPro" id="IPR037185">
    <property type="entry name" value="EmrE-like"/>
</dbReference>
<comment type="caution">
    <text evidence="3">The sequence shown here is derived from an EMBL/GenBank/DDBJ whole genome shotgun (WGS) entry which is preliminary data.</text>
</comment>
<feature type="transmembrane region" description="Helical" evidence="1">
    <location>
        <begin position="45"/>
        <end position="63"/>
    </location>
</feature>
<dbReference type="SUPFAM" id="SSF103481">
    <property type="entry name" value="Multidrug resistance efflux transporter EmrE"/>
    <property type="match status" value="1"/>
</dbReference>
<reference evidence="3 4" key="1">
    <citation type="submission" date="2018-03" db="EMBL/GenBank/DDBJ databases">
        <title>Genomic Encyclopedia of Archaeal and Bacterial Type Strains, Phase II (KMG-II): from individual species to whole genera.</title>
        <authorList>
            <person name="Goeker M."/>
        </authorList>
    </citation>
    <scope>NUCLEOTIDE SEQUENCE [LARGE SCALE GENOMIC DNA]</scope>
    <source>
        <strain evidence="3 4">DSM 100673</strain>
    </source>
</reference>
<proteinExistence type="predicted"/>
<dbReference type="RefSeq" id="WP_106607699.1">
    <property type="nucleotide sequence ID" value="NZ_PYGJ01000003.1"/>
</dbReference>
<feature type="domain" description="EamA" evidence="2">
    <location>
        <begin position="18"/>
        <end position="144"/>
    </location>
</feature>
<dbReference type="InterPro" id="IPR000620">
    <property type="entry name" value="EamA_dom"/>
</dbReference>
<evidence type="ECO:0000313" key="3">
    <source>
        <dbReference type="EMBL" id="PSL20468.1"/>
    </source>
</evidence>
<feature type="transmembrane region" description="Helical" evidence="1">
    <location>
        <begin position="251"/>
        <end position="268"/>
    </location>
</feature>
<feature type="transmembrane region" description="Helical" evidence="1">
    <location>
        <begin position="218"/>
        <end position="239"/>
    </location>
</feature>
<keyword evidence="4" id="KW-1185">Reference proteome</keyword>
<dbReference type="EMBL" id="PYGJ01000003">
    <property type="protein sequence ID" value="PSL20468.1"/>
    <property type="molecule type" value="Genomic_DNA"/>
</dbReference>
<feature type="transmembrane region" description="Helical" evidence="1">
    <location>
        <begin position="12"/>
        <end position="33"/>
    </location>
</feature>
<keyword evidence="1" id="KW-1133">Transmembrane helix</keyword>